<keyword evidence="2" id="KW-0285">Flavoprotein</keyword>
<evidence type="ECO:0000259" key="5">
    <source>
        <dbReference type="Pfam" id="PF05199"/>
    </source>
</evidence>
<reference evidence="6" key="1">
    <citation type="submission" date="2023-06" db="EMBL/GenBank/DDBJ databases">
        <title>Genome-scale phylogeny and comparative genomics of the fungal order Sordariales.</title>
        <authorList>
            <consortium name="Lawrence Berkeley National Laboratory"/>
            <person name="Hensen N."/>
            <person name="Bonometti L."/>
            <person name="Westerberg I."/>
            <person name="Brannstrom I.O."/>
            <person name="Guillou S."/>
            <person name="Cros-Aarteil S."/>
            <person name="Calhoun S."/>
            <person name="Haridas S."/>
            <person name="Kuo A."/>
            <person name="Mondo S."/>
            <person name="Pangilinan J."/>
            <person name="Riley R."/>
            <person name="Labutti K."/>
            <person name="Andreopoulos B."/>
            <person name="Lipzen A."/>
            <person name="Chen C."/>
            <person name="Yanf M."/>
            <person name="Daum C."/>
            <person name="Ng V."/>
            <person name="Clum A."/>
            <person name="Steindorff A."/>
            <person name="Ohm R."/>
            <person name="Martin F."/>
            <person name="Silar P."/>
            <person name="Natvig D."/>
            <person name="Lalanne C."/>
            <person name="Gautier V."/>
            <person name="Ament-Velasquez S.L."/>
            <person name="Kruys A."/>
            <person name="Hutchinson M.I."/>
            <person name="Powell A.J."/>
            <person name="Barry K."/>
            <person name="Miller A.N."/>
            <person name="Grigoriev I.V."/>
            <person name="Debuchy R."/>
            <person name="Gladieux P."/>
            <person name="Thoren M.H."/>
            <person name="Johannesson H."/>
        </authorList>
    </citation>
    <scope>NUCLEOTIDE SEQUENCE</scope>
    <source>
        <strain evidence="6">8032-3</strain>
    </source>
</reference>
<accession>A0AAJ0FRE3</accession>
<evidence type="ECO:0000259" key="4">
    <source>
        <dbReference type="Pfam" id="PF00732"/>
    </source>
</evidence>
<feature type="binding site" evidence="2">
    <location>
        <position position="121"/>
    </location>
    <ligand>
        <name>FAD</name>
        <dbReference type="ChEBI" id="CHEBI:57692"/>
    </ligand>
</feature>
<keyword evidence="7" id="KW-1185">Reference proteome</keyword>
<comment type="caution">
    <text evidence="6">The sequence shown here is derived from an EMBL/GenBank/DDBJ whole genome shotgun (WGS) entry which is preliminary data.</text>
</comment>
<dbReference type="PANTHER" id="PTHR11552">
    <property type="entry name" value="GLUCOSE-METHANOL-CHOLINE GMC OXIDOREDUCTASE"/>
    <property type="match status" value="1"/>
</dbReference>
<dbReference type="InterPro" id="IPR000172">
    <property type="entry name" value="GMC_OxRdtase_N"/>
</dbReference>
<keyword evidence="2" id="KW-0274">FAD</keyword>
<protein>
    <submittedName>
        <fullName evidence="6">Oxygen-dependent choline dehydrogenase</fullName>
    </submittedName>
</protein>
<dbReference type="PIRSF" id="PIRSF000137">
    <property type="entry name" value="Alcohol_oxidase"/>
    <property type="match status" value="1"/>
</dbReference>
<evidence type="ECO:0000256" key="3">
    <source>
        <dbReference type="SAM" id="SignalP"/>
    </source>
</evidence>
<gene>
    <name evidence="6" type="ORF">QBC33DRAFT_582643</name>
</gene>
<comment type="similarity">
    <text evidence="1">Belongs to the GMC oxidoreductase family.</text>
</comment>
<feature type="domain" description="Glucose-methanol-choline oxidoreductase N-terminal" evidence="4">
    <location>
        <begin position="43"/>
        <end position="350"/>
    </location>
</feature>
<dbReference type="Proteomes" id="UP001244011">
    <property type="component" value="Unassembled WGS sequence"/>
</dbReference>
<feature type="domain" description="Glucose-methanol-choline oxidoreductase C-terminal" evidence="5">
    <location>
        <begin position="477"/>
        <end position="614"/>
    </location>
</feature>
<dbReference type="GO" id="GO:0016614">
    <property type="term" value="F:oxidoreductase activity, acting on CH-OH group of donors"/>
    <property type="evidence" value="ECO:0007669"/>
    <property type="project" value="InterPro"/>
</dbReference>
<dbReference type="EMBL" id="MU838997">
    <property type="protein sequence ID" value="KAK1772213.1"/>
    <property type="molecule type" value="Genomic_DNA"/>
</dbReference>
<dbReference type="Pfam" id="PF05199">
    <property type="entry name" value="GMC_oxred_C"/>
    <property type="match status" value="1"/>
</dbReference>
<evidence type="ECO:0000256" key="1">
    <source>
        <dbReference type="ARBA" id="ARBA00010790"/>
    </source>
</evidence>
<evidence type="ECO:0000256" key="2">
    <source>
        <dbReference type="PIRSR" id="PIRSR000137-2"/>
    </source>
</evidence>
<keyword evidence="3" id="KW-0732">Signal</keyword>
<dbReference type="Pfam" id="PF00732">
    <property type="entry name" value="GMC_oxred_N"/>
    <property type="match status" value="1"/>
</dbReference>
<name>A0AAJ0FRE3_9PEZI</name>
<dbReference type="GO" id="GO:0044550">
    <property type="term" value="P:secondary metabolite biosynthetic process"/>
    <property type="evidence" value="ECO:0007669"/>
    <property type="project" value="TreeGrafter"/>
</dbReference>
<dbReference type="Gene3D" id="3.30.560.10">
    <property type="entry name" value="Glucose Oxidase, domain 3"/>
    <property type="match status" value="1"/>
</dbReference>
<dbReference type="InterPro" id="IPR036188">
    <property type="entry name" value="FAD/NAD-bd_sf"/>
</dbReference>
<comment type="cofactor">
    <cofactor evidence="2">
        <name>FAD</name>
        <dbReference type="ChEBI" id="CHEBI:57692"/>
    </cofactor>
</comment>
<feature type="signal peptide" evidence="3">
    <location>
        <begin position="1"/>
        <end position="22"/>
    </location>
</feature>
<evidence type="ECO:0000313" key="7">
    <source>
        <dbReference type="Proteomes" id="UP001244011"/>
    </source>
</evidence>
<dbReference type="Gene3D" id="3.50.50.60">
    <property type="entry name" value="FAD/NAD(P)-binding domain"/>
    <property type="match status" value="1"/>
</dbReference>
<dbReference type="InterPro" id="IPR007867">
    <property type="entry name" value="GMC_OxRtase_C"/>
</dbReference>
<dbReference type="GO" id="GO:0050660">
    <property type="term" value="F:flavin adenine dinucleotide binding"/>
    <property type="evidence" value="ECO:0007669"/>
    <property type="project" value="InterPro"/>
</dbReference>
<sequence length="635" mass="68845">MHDLRTFAAAALVLAAGPLVHGFPRGIERSHLIHRVRDVEPSYDYVIVGGGTAGLTVADRLTEDGETTVLVIEHGELVDSPLISTVQGGFSGMSQQFMYKINSVPQVNLRNHTIGVLAGKVVGGSSAVNALMTVRGTVEDYDRWGNFFSNSSDWSWDGMLPYFKKALNFVPPLEEVAESSNITYDTSYWGNTSGVYAAWPSYQYPGTKVQLDAFREIEGAEFTPDSGSGRPGVYWFPQFMDPKTVTRSFAKTGHYENIKRNNYQLITGSKVLKIELNGTTATGVTFVSANDATVTTTVRASKEVILCAGGIHSPQVLQRSGIGPQKILTAANISTVVDLPGVGQNFQDHPMLQMRITLNKLNITPSAQDLFGNTSFHRWADDEWATNKSGPYSIATGNAAAWLSFPVISPRWSELADQLQAQDPAASLPPDTDPTVVAGYAAQMRSYAQALRGNGTAFYNLCLTGSAGNGALVDLHPLSRGTVNVDPRDPFGLEPVVDYRALANPLDTALMAEMLRFTRRFYFNTTANAQYDPRELSPGPKVQTDEELADYLATSLSPTEYHPAGTCAMMPLDLGGVVDEALRVYGVQNLRVVDASIMPTLPGGNTCQTVYAIAEKAADIIKSGYKTPARRMRAA</sequence>
<dbReference type="PANTHER" id="PTHR11552:SF115">
    <property type="entry name" value="DEHYDROGENASE XPTC-RELATED"/>
    <property type="match status" value="1"/>
</dbReference>
<dbReference type="SUPFAM" id="SSF51905">
    <property type="entry name" value="FAD/NAD(P)-binding domain"/>
    <property type="match status" value="1"/>
</dbReference>
<evidence type="ECO:0000313" key="6">
    <source>
        <dbReference type="EMBL" id="KAK1772213.1"/>
    </source>
</evidence>
<feature type="chain" id="PRO_5042585562" evidence="3">
    <location>
        <begin position="23"/>
        <end position="635"/>
    </location>
</feature>
<organism evidence="6 7">
    <name type="scientific">Phialemonium atrogriseum</name>
    <dbReference type="NCBI Taxonomy" id="1093897"/>
    <lineage>
        <taxon>Eukaryota</taxon>
        <taxon>Fungi</taxon>
        <taxon>Dikarya</taxon>
        <taxon>Ascomycota</taxon>
        <taxon>Pezizomycotina</taxon>
        <taxon>Sordariomycetes</taxon>
        <taxon>Sordariomycetidae</taxon>
        <taxon>Cephalothecales</taxon>
        <taxon>Cephalothecaceae</taxon>
        <taxon>Phialemonium</taxon>
    </lineage>
</organism>
<dbReference type="GeneID" id="85314538"/>
<feature type="binding site" evidence="2">
    <location>
        <position position="271"/>
    </location>
    <ligand>
        <name>FAD</name>
        <dbReference type="ChEBI" id="CHEBI:57692"/>
    </ligand>
</feature>
<dbReference type="InterPro" id="IPR012132">
    <property type="entry name" value="GMC_OxRdtase"/>
</dbReference>
<proteinExistence type="inferred from homology"/>
<dbReference type="SUPFAM" id="SSF54373">
    <property type="entry name" value="FAD-linked reductases, C-terminal domain"/>
    <property type="match status" value="1"/>
</dbReference>
<dbReference type="RefSeq" id="XP_060288426.1">
    <property type="nucleotide sequence ID" value="XM_060431351.1"/>
</dbReference>
<dbReference type="AlphaFoldDB" id="A0AAJ0FRE3"/>